<feature type="coiled-coil region" evidence="1">
    <location>
        <begin position="246"/>
        <end position="320"/>
    </location>
</feature>
<comment type="caution">
    <text evidence="3">The sequence shown here is derived from an EMBL/GenBank/DDBJ whole genome shotgun (WGS) entry which is preliminary data.</text>
</comment>
<organism evidence="3 4">
    <name type="scientific">Pseudocohnilembus persalinus</name>
    <name type="common">Ciliate</name>
    <dbReference type="NCBI Taxonomy" id="266149"/>
    <lineage>
        <taxon>Eukaryota</taxon>
        <taxon>Sar</taxon>
        <taxon>Alveolata</taxon>
        <taxon>Ciliophora</taxon>
        <taxon>Intramacronucleata</taxon>
        <taxon>Oligohymenophorea</taxon>
        <taxon>Scuticociliatia</taxon>
        <taxon>Philasterida</taxon>
        <taxon>Pseudocohnilembidae</taxon>
        <taxon>Pseudocohnilembus</taxon>
    </lineage>
</organism>
<feature type="compositionally biased region" description="Polar residues" evidence="2">
    <location>
        <begin position="328"/>
        <end position="340"/>
    </location>
</feature>
<keyword evidence="4" id="KW-1185">Reference proteome</keyword>
<dbReference type="EMBL" id="LDAU01000113">
    <property type="protein sequence ID" value="KRX04689.1"/>
    <property type="molecule type" value="Genomic_DNA"/>
</dbReference>
<dbReference type="AlphaFoldDB" id="A0A0V0QR75"/>
<evidence type="ECO:0000313" key="4">
    <source>
        <dbReference type="Proteomes" id="UP000054937"/>
    </source>
</evidence>
<keyword evidence="1" id="KW-0175">Coiled coil</keyword>
<gene>
    <name evidence="3" type="ORF">PPERSA_09481</name>
</gene>
<evidence type="ECO:0000256" key="1">
    <source>
        <dbReference type="SAM" id="Coils"/>
    </source>
</evidence>
<feature type="region of interest" description="Disordered" evidence="2">
    <location>
        <begin position="328"/>
        <end position="348"/>
    </location>
</feature>
<evidence type="ECO:0000313" key="3">
    <source>
        <dbReference type="EMBL" id="KRX04689.1"/>
    </source>
</evidence>
<protein>
    <submittedName>
        <fullName evidence="3">Uncharacterized protein</fullName>
    </submittedName>
</protein>
<dbReference type="InParanoid" id="A0A0V0QR75"/>
<evidence type="ECO:0000256" key="2">
    <source>
        <dbReference type="SAM" id="MobiDB-lite"/>
    </source>
</evidence>
<name>A0A0V0QR75_PSEPJ</name>
<proteinExistence type="predicted"/>
<reference evidence="3 4" key="1">
    <citation type="journal article" date="2015" name="Sci. Rep.">
        <title>Genome of the facultative scuticociliatosis pathogen Pseudocohnilembus persalinus provides insight into its virulence through horizontal gene transfer.</title>
        <authorList>
            <person name="Xiong J."/>
            <person name="Wang G."/>
            <person name="Cheng J."/>
            <person name="Tian M."/>
            <person name="Pan X."/>
            <person name="Warren A."/>
            <person name="Jiang C."/>
            <person name="Yuan D."/>
            <person name="Miao W."/>
        </authorList>
    </citation>
    <scope>NUCLEOTIDE SEQUENCE [LARGE SCALE GENOMIC DNA]</scope>
    <source>
        <strain evidence="3">36N120E</strain>
    </source>
</reference>
<dbReference type="Proteomes" id="UP000054937">
    <property type="component" value="Unassembled WGS sequence"/>
</dbReference>
<sequence>MSNEQVEHINKWDFKSQKKIQQGLEDQYVSKISRDNKETEYLDQYKTLRKNQNITYLDDLNYETINKLQQTRNISNENKKQPVFIKDEPLQHQLYKQQIPSDTTVYDKDYSQVQIKNKQQLRRSLLENRDEIRQKKQLFAHKQQCGYDLYKEFLKGSQQQEGFLYKNYLKSHNLSPHRNPNQKLIYKQTYDQALNQAEQKNLQVIKPQLPRKCKVFEGEKIQYQNYLKSGSCPRQSYEQIMAEKKQKTLQNEKRKQIKEQNKQEQQIETAKKQGRNFMKNLNFDRGEEDIAKKITQKQKEEQEKLQQIQLQENLKNLELSVDLQDGENTSYNEMNQFNNTSSGQNKNSNLNNSNNIYSKTQNLINTMQRQEKKAAENLKQKNQPKNKFQETLSRYSQIKTTLEQDRRLLNERKKVREQEAQQRFSQFDELKKYDPNFAHRYLTPNELNPQNYPNPQNIWIQQLPPAGKRVQRNYYVNSVLQPDFEVQN</sequence>
<accession>A0A0V0QR75</accession>